<sequence>MNKYGSEFAENYGWTKSKIPNKKDRKIGTLAKECNLENSFTVLYKYSSSYVHSSAFSVSTRPDLSQIKIFFQAAMHFIESEINDYLRESKLPAKDAVIMRNILLFLYQDFEKLDKNLKGDL</sequence>
<dbReference type="KEGG" id="tper:IWA51_00770"/>
<protein>
    <submittedName>
        <fullName evidence="1">Uncharacterized protein</fullName>
    </submittedName>
</protein>
<dbReference type="Proteomes" id="UP000595224">
    <property type="component" value="Chromosome"/>
</dbReference>
<gene>
    <name evidence="1" type="ORF">IWA51_00770</name>
</gene>
<organism evidence="1 2">
    <name type="scientific">Treponema peruense</name>
    <dbReference type="NCBI Taxonomy" id="2787628"/>
    <lineage>
        <taxon>Bacteria</taxon>
        <taxon>Pseudomonadati</taxon>
        <taxon>Spirochaetota</taxon>
        <taxon>Spirochaetia</taxon>
        <taxon>Spirochaetales</taxon>
        <taxon>Treponemataceae</taxon>
        <taxon>Treponema</taxon>
    </lineage>
</organism>
<evidence type="ECO:0000313" key="1">
    <source>
        <dbReference type="EMBL" id="QQA01189.1"/>
    </source>
</evidence>
<evidence type="ECO:0000313" key="2">
    <source>
        <dbReference type="Proteomes" id="UP000595224"/>
    </source>
</evidence>
<keyword evidence="2" id="KW-1185">Reference proteome</keyword>
<proteinExistence type="predicted"/>
<accession>A0A7T3RDK7</accession>
<dbReference type="EMBL" id="CP064936">
    <property type="protein sequence ID" value="QQA01189.1"/>
    <property type="molecule type" value="Genomic_DNA"/>
</dbReference>
<reference evidence="1 2" key="1">
    <citation type="submission" date="2020-11" db="EMBL/GenBank/DDBJ databases">
        <title>Treponema Peruensis nv. sp., first commensal Treponema isolated from human feces.</title>
        <authorList>
            <person name="Belkhou C."/>
            <person name="Raes J."/>
        </authorList>
    </citation>
    <scope>NUCLEOTIDE SEQUENCE [LARGE SCALE GENOMIC DNA]</scope>
    <source>
        <strain evidence="1 2">RCC2812</strain>
    </source>
</reference>
<name>A0A7T3RDK7_9SPIR</name>
<dbReference type="AlphaFoldDB" id="A0A7T3RDK7"/>